<gene>
    <name evidence="1" type="ORF">OPT61_g1928</name>
</gene>
<keyword evidence="2" id="KW-1185">Reference proteome</keyword>
<comment type="caution">
    <text evidence="1">The sequence shown here is derived from an EMBL/GenBank/DDBJ whole genome shotgun (WGS) entry which is preliminary data.</text>
</comment>
<protein>
    <submittedName>
        <fullName evidence="1">Uncharacterized protein</fullName>
    </submittedName>
</protein>
<organism evidence="1 2">
    <name type="scientific">Boeremia exigua</name>
    <dbReference type="NCBI Taxonomy" id="749465"/>
    <lineage>
        <taxon>Eukaryota</taxon>
        <taxon>Fungi</taxon>
        <taxon>Dikarya</taxon>
        <taxon>Ascomycota</taxon>
        <taxon>Pezizomycotina</taxon>
        <taxon>Dothideomycetes</taxon>
        <taxon>Pleosporomycetidae</taxon>
        <taxon>Pleosporales</taxon>
        <taxon>Pleosporineae</taxon>
        <taxon>Didymellaceae</taxon>
        <taxon>Boeremia</taxon>
    </lineage>
</organism>
<name>A0ACC2INE3_9PLEO</name>
<evidence type="ECO:0000313" key="1">
    <source>
        <dbReference type="EMBL" id="KAJ8116716.1"/>
    </source>
</evidence>
<sequence length="185" mass="19464">MPSDALGHPQKIAKTAVDTRWPDAGDSGQGESGAILVLGFPTSGILAWGWDRTQVYDDGARSCSLAAWSLVTPLRGVATHLKTSCVTMGIGGRTTTTRSATAEPLGNIAGQRQKLARHCDTLNAARTAGPCREQRAAFYKKPVGKQAEIFVSKAITTGINLPNETTASSANTKRIGRRDAVASLS</sequence>
<dbReference type="EMBL" id="JAPHNI010000082">
    <property type="protein sequence ID" value="KAJ8116716.1"/>
    <property type="molecule type" value="Genomic_DNA"/>
</dbReference>
<evidence type="ECO:0000313" key="2">
    <source>
        <dbReference type="Proteomes" id="UP001153331"/>
    </source>
</evidence>
<reference evidence="1" key="1">
    <citation type="submission" date="2022-11" db="EMBL/GenBank/DDBJ databases">
        <title>Genome Sequence of Boeremia exigua.</title>
        <authorList>
            <person name="Buettner E."/>
        </authorList>
    </citation>
    <scope>NUCLEOTIDE SEQUENCE</scope>
    <source>
        <strain evidence="1">CU02</strain>
    </source>
</reference>
<accession>A0ACC2INE3</accession>
<proteinExistence type="predicted"/>
<dbReference type="Proteomes" id="UP001153331">
    <property type="component" value="Unassembled WGS sequence"/>
</dbReference>